<feature type="region of interest" description="Disordered" evidence="1">
    <location>
        <begin position="97"/>
        <end position="118"/>
    </location>
</feature>
<dbReference type="WBParaSite" id="MCU_007655-RA">
    <property type="protein sequence ID" value="MCU_007655-RA"/>
    <property type="gene ID" value="MCU_007655"/>
</dbReference>
<sequence length="520" mass="58478">MSNRPLPSLQRHPSHSHQSVEDNHANELGSNSSQQPVIRMRCRQLMRTNANEMSSPRRLRRSPFSSTTSSTTAQRFLDNHANGSAVLVGGRHVQQFPTSPQAPPNHVQSQNLQSSPCDSAADFEEIREKLIQANLLAERANALASEQRSNTKYLVSLQVPIHCLNQAKRKSRQLQCEPVIELHSGGVRVRSMSLARMQDNLRDLESNRGSKVDAESSSSSTPNQANDAKRLPLWPTGSHQQNADLVLIGVANLYFRCLLFVSEFSYSVPILNPQGEIFGRVLVELLTAIRSEDRQPDELLDVPDPIDREQSDFGGNVLEVKVTIREATGIPNSFSRKILCHYQMLGHEEPVVVLPKPDCFAGYTTTDPGGQEYERTQRCTFDHTRCFQLPLARETLKQLAHYALSIEVYGNLQEVRSGNLVRRMTSNRGQLQQQQHLSRPITTATEHQRATSPQPVRTMKLRRYKSDLADRRKPALQTSPAAAAMNGLSSEAASRLAEDWLKVQRRIDFWVAIEELMEDV</sequence>
<feature type="region of interest" description="Disordered" evidence="1">
    <location>
        <begin position="1"/>
        <end position="72"/>
    </location>
</feature>
<feature type="compositionally biased region" description="Basic and acidic residues" evidence="1">
    <location>
        <begin position="203"/>
        <end position="214"/>
    </location>
</feature>
<feature type="compositionally biased region" description="Polar residues" evidence="1">
    <location>
        <begin position="215"/>
        <end position="226"/>
    </location>
</feature>
<proteinExistence type="predicted"/>
<feature type="region of interest" description="Disordered" evidence="1">
    <location>
        <begin position="203"/>
        <end position="228"/>
    </location>
</feature>
<feature type="compositionally biased region" description="Polar residues" evidence="1">
    <location>
        <begin position="106"/>
        <end position="117"/>
    </location>
</feature>
<reference evidence="2" key="1">
    <citation type="submission" date="2019-11" db="UniProtKB">
        <authorList>
            <consortium name="WormBaseParasite"/>
        </authorList>
    </citation>
    <scope>IDENTIFICATION</scope>
</reference>
<protein>
    <submittedName>
        <fullName evidence="2">C2 domain-containing protein</fullName>
    </submittedName>
</protein>
<evidence type="ECO:0000313" key="2">
    <source>
        <dbReference type="WBParaSite" id="MCU_007655-RA"/>
    </source>
</evidence>
<dbReference type="AlphaFoldDB" id="A0A5K3FIH3"/>
<organism evidence="2">
    <name type="scientific">Mesocestoides corti</name>
    <name type="common">Flatworm</name>
    <dbReference type="NCBI Taxonomy" id="53468"/>
    <lineage>
        <taxon>Eukaryota</taxon>
        <taxon>Metazoa</taxon>
        <taxon>Spiralia</taxon>
        <taxon>Lophotrochozoa</taxon>
        <taxon>Platyhelminthes</taxon>
        <taxon>Cestoda</taxon>
        <taxon>Eucestoda</taxon>
        <taxon>Cyclophyllidea</taxon>
        <taxon>Mesocestoididae</taxon>
        <taxon>Mesocestoides</taxon>
    </lineage>
</organism>
<feature type="region of interest" description="Disordered" evidence="1">
    <location>
        <begin position="428"/>
        <end position="454"/>
    </location>
</feature>
<feature type="compositionally biased region" description="Low complexity" evidence="1">
    <location>
        <begin position="62"/>
        <end position="72"/>
    </location>
</feature>
<evidence type="ECO:0000256" key="1">
    <source>
        <dbReference type="SAM" id="MobiDB-lite"/>
    </source>
</evidence>
<accession>A0A5K3FIH3</accession>
<name>A0A5K3FIH3_MESCO</name>